<dbReference type="EMBL" id="CP163441">
    <property type="protein sequence ID" value="XDQ44562.1"/>
    <property type="molecule type" value="Genomic_DNA"/>
</dbReference>
<feature type="region of interest" description="Disordered" evidence="1">
    <location>
        <begin position="81"/>
        <end position="103"/>
    </location>
</feature>
<dbReference type="AlphaFoldDB" id="A0AB39QM20"/>
<evidence type="ECO:0000256" key="1">
    <source>
        <dbReference type="SAM" id="MobiDB-lite"/>
    </source>
</evidence>
<reference evidence="2" key="1">
    <citation type="submission" date="2024-07" db="EMBL/GenBank/DDBJ databases">
        <authorList>
            <person name="Yu S.T."/>
        </authorList>
    </citation>
    <scope>NUCLEOTIDE SEQUENCE</scope>
    <source>
        <strain evidence="2">R39</strain>
    </source>
</reference>
<dbReference type="RefSeq" id="WP_369223449.1">
    <property type="nucleotide sequence ID" value="NZ_CP163441.1"/>
</dbReference>
<sequence length="103" mass="11248">MVNKGHTGTTAVAKIPPWLYGSDILGYAEAAQLKLRSVDASQFLWRIEALERYQRRTAHLVERIEIAAPGAPAQWEALNRLPASRVGNTAPPRPSTGGQDSRA</sequence>
<protein>
    <submittedName>
        <fullName evidence="2">Uncharacterized protein</fullName>
    </submittedName>
</protein>
<accession>A0AB39QM20</accession>
<proteinExistence type="predicted"/>
<gene>
    <name evidence="2" type="ORF">AB5J52_21115</name>
</gene>
<organism evidence="2">
    <name type="scientific">Streptomyces sp. R39</name>
    <dbReference type="NCBI Taxonomy" id="3238631"/>
    <lineage>
        <taxon>Bacteria</taxon>
        <taxon>Bacillati</taxon>
        <taxon>Actinomycetota</taxon>
        <taxon>Actinomycetes</taxon>
        <taxon>Kitasatosporales</taxon>
        <taxon>Streptomycetaceae</taxon>
        <taxon>Streptomyces</taxon>
    </lineage>
</organism>
<name>A0AB39QM20_9ACTN</name>
<evidence type="ECO:0000313" key="2">
    <source>
        <dbReference type="EMBL" id="XDQ44562.1"/>
    </source>
</evidence>